<dbReference type="RefSeq" id="WP_117895900.1">
    <property type="nucleotide sequence ID" value="NZ_CABJCV010000024.1"/>
</dbReference>
<keyword evidence="2" id="KW-1185">Reference proteome</keyword>
<dbReference type="AlphaFoldDB" id="A0A412FM38"/>
<comment type="caution">
    <text evidence="1">The sequence shown here is derived from an EMBL/GenBank/DDBJ whole genome shotgun (WGS) entry which is preliminary data.</text>
</comment>
<dbReference type="GeneID" id="83016705"/>
<dbReference type="Proteomes" id="UP000284178">
    <property type="component" value="Unassembled WGS sequence"/>
</dbReference>
<gene>
    <name evidence="1" type="ORF">DWY25_14985</name>
</gene>
<accession>A0A412FM38</accession>
<evidence type="ECO:0000313" key="1">
    <source>
        <dbReference type="EMBL" id="RGR69191.1"/>
    </source>
</evidence>
<protein>
    <submittedName>
        <fullName evidence="1">Thermostable hemolysin delta-VPH</fullName>
    </submittedName>
</protein>
<organism evidence="1 2">
    <name type="scientific">Holdemania filiformis</name>
    <dbReference type="NCBI Taxonomy" id="61171"/>
    <lineage>
        <taxon>Bacteria</taxon>
        <taxon>Bacillati</taxon>
        <taxon>Bacillota</taxon>
        <taxon>Erysipelotrichia</taxon>
        <taxon>Erysipelotrichales</taxon>
        <taxon>Erysipelotrichaceae</taxon>
        <taxon>Holdemania</taxon>
    </lineage>
</organism>
<proteinExistence type="predicted"/>
<sequence>MYFNYHAKAMRLIREGHCTHFELVDRWNQIAPALVLYFDNEPPMPIREERWADYFELIDEIHNKSINEGE</sequence>
<reference evidence="1 2" key="1">
    <citation type="submission" date="2018-08" db="EMBL/GenBank/DDBJ databases">
        <title>A genome reference for cultivated species of the human gut microbiota.</title>
        <authorList>
            <person name="Zou Y."/>
            <person name="Xue W."/>
            <person name="Luo G."/>
        </authorList>
    </citation>
    <scope>NUCLEOTIDE SEQUENCE [LARGE SCALE GENOMIC DNA]</scope>
    <source>
        <strain evidence="1 2">AF24-29</strain>
    </source>
</reference>
<name>A0A412FM38_9FIRM</name>
<evidence type="ECO:0000313" key="2">
    <source>
        <dbReference type="Proteomes" id="UP000284178"/>
    </source>
</evidence>
<dbReference type="EMBL" id="QRUP01000024">
    <property type="protein sequence ID" value="RGR69191.1"/>
    <property type="molecule type" value="Genomic_DNA"/>
</dbReference>